<keyword evidence="4" id="KW-1185">Reference proteome</keyword>
<evidence type="ECO:0000256" key="1">
    <source>
        <dbReference type="ARBA" id="ARBA00022723"/>
    </source>
</evidence>
<dbReference type="Pfam" id="PF01903">
    <property type="entry name" value="CbiX"/>
    <property type="match status" value="2"/>
</dbReference>
<dbReference type="PANTHER" id="PTHR33542">
    <property type="entry name" value="SIROHYDROCHLORIN FERROCHELATASE, CHLOROPLASTIC"/>
    <property type="match status" value="1"/>
</dbReference>
<protein>
    <submittedName>
        <fullName evidence="3">Sirohydrochlorin chelatase</fullName>
    </submittedName>
</protein>
<organism evidence="3 4">
    <name type="scientific">Tsukamurella spumae</name>
    <dbReference type="NCBI Taxonomy" id="44753"/>
    <lineage>
        <taxon>Bacteria</taxon>
        <taxon>Bacillati</taxon>
        <taxon>Actinomycetota</taxon>
        <taxon>Actinomycetes</taxon>
        <taxon>Mycobacteriales</taxon>
        <taxon>Tsukamurellaceae</taxon>
        <taxon>Tsukamurella</taxon>
    </lineage>
</organism>
<dbReference type="GO" id="GO:0046872">
    <property type="term" value="F:metal ion binding"/>
    <property type="evidence" value="ECO:0007669"/>
    <property type="project" value="UniProtKB-KW"/>
</dbReference>
<evidence type="ECO:0000313" key="3">
    <source>
        <dbReference type="EMBL" id="NKY18331.1"/>
    </source>
</evidence>
<keyword evidence="2" id="KW-0456">Lyase</keyword>
<dbReference type="InterPro" id="IPR050963">
    <property type="entry name" value="Sirohydro_Cobaltochel/CbiX"/>
</dbReference>
<dbReference type="InterPro" id="IPR002762">
    <property type="entry name" value="CbiX-like"/>
</dbReference>
<sequence length="235" mass="23974">MAPLSEPGPVRRILVAHGTRSRHGVAMVRALADAVAARTGPLDLAFVDVLGPTPSDLLRESDIPTVLVPAFLAAGYHVHTDVPRHVERSGHPRVVVTAPLGPDPALVGALVRGLGRAGLRPGDAVVLGATGSSDAGARDDVRTMAGHLGAGLGREVPVGFLAAGSPTVADTVARIRTPGTRVVIAAYQLADGLFHARLEEAGADAVAAPLGLAPEVIDLLVARFAAGTAQLDQTR</sequence>
<dbReference type="Gene3D" id="3.40.50.1400">
    <property type="match status" value="2"/>
</dbReference>
<dbReference type="Proteomes" id="UP000582646">
    <property type="component" value="Unassembled WGS sequence"/>
</dbReference>
<reference evidence="3 4" key="1">
    <citation type="submission" date="2020-04" db="EMBL/GenBank/DDBJ databases">
        <title>MicrobeNet Type strains.</title>
        <authorList>
            <person name="Nicholson A.C."/>
        </authorList>
    </citation>
    <scope>NUCLEOTIDE SEQUENCE [LARGE SCALE GENOMIC DNA]</scope>
    <source>
        <strain evidence="3 4">DSM 44113</strain>
    </source>
</reference>
<name>A0A846WZP6_9ACTN</name>
<dbReference type="PANTHER" id="PTHR33542:SF5">
    <property type="entry name" value="FERROCHELATASE CHE1"/>
    <property type="match status" value="1"/>
</dbReference>
<gene>
    <name evidence="3" type="ORF">HF999_08100</name>
</gene>
<dbReference type="AlphaFoldDB" id="A0A846WZP6"/>
<proteinExistence type="predicted"/>
<evidence type="ECO:0000256" key="2">
    <source>
        <dbReference type="ARBA" id="ARBA00023239"/>
    </source>
</evidence>
<dbReference type="EMBL" id="JAAXOQ010000008">
    <property type="protein sequence ID" value="NKY18331.1"/>
    <property type="molecule type" value="Genomic_DNA"/>
</dbReference>
<dbReference type="CDD" id="cd03416">
    <property type="entry name" value="CbiX_SirB_N"/>
    <property type="match status" value="1"/>
</dbReference>
<dbReference type="GO" id="GO:0016829">
    <property type="term" value="F:lyase activity"/>
    <property type="evidence" value="ECO:0007669"/>
    <property type="project" value="UniProtKB-KW"/>
</dbReference>
<comment type="caution">
    <text evidence="3">The sequence shown here is derived from an EMBL/GenBank/DDBJ whole genome shotgun (WGS) entry which is preliminary data.</text>
</comment>
<dbReference type="SUPFAM" id="SSF53800">
    <property type="entry name" value="Chelatase"/>
    <property type="match status" value="1"/>
</dbReference>
<evidence type="ECO:0000313" key="4">
    <source>
        <dbReference type="Proteomes" id="UP000582646"/>
    </source>
</evidence>
<keyword evidence="1" id="KW-0479">Metal-binding</keyword>
<accession>A0A846WZP6</accession>